<evidence type="ECO:0000256" key="2">
    <source>
        <dbReference type="ARBA" id="ARBA00022527"/>
    </source>
</evidence>
<protein>
    <recommendedName>
        <fullName evidence="19">Protein OS-9 homolog</fullName>
    </recommendedName>
</protein>
<feature type="region of interest" description="Disordered" evidence="13">
    <location>
        <begin position="1617"/>
        <end position="1677"/>
    </location>
</feature>
<dbReference type="GO" id="GO:0005737">
    <property type="term" value="C:cytoplasm"/>
    <property type="evidence" value="ECO:0007669"/>
    <property type="project" value="UniProtKB-ARBA"/>
</dbReference>
<keyword evidence="7 10" id="KW-0067">ATP-binding</keyword>
<dbReference type="Pfam" id="PF00069">
    <property type="entry name" value="Pkinase"/>
    <property type="match status" value="1"/>
</dbReference>
<proteinExistence type="inferred from homology"/>
<dbReference type="InterPro" id="IPR008984">
    <property type="entry name" value="SMAD_FHA_dom_sf"/>
</dbReference>
<dbReference type="SUPFAM" id="SSF49879">
    <property type="entry name" value="SMAD/FHA domain"/>
    <property type="match status" value="1"/>
</dbReference>
<keyword evidence="4" id="KW-0732">Signal</keyword>
<dbReference type="PROSITE" id="PS50011">
    <property type="entry name" value="PROTEIN_KINASE_DOM"/>
    <property type="match status" value="1"/>
</dbReference>
<comment type="caution">
    <text evidence="17">The sequence shown here is derived from an EMBL/GenBank/DDBJ whole genome shotgun (WGS) entry which is preliminary data.</text>
</comment>
<dbReference type="EMBL" id="MU001504">
    <property type="protein sequence ID" value="KAF2441982.1"/>
    <property type="molecule type" value="Genomic_DNA"/>
</dbReference>
<dbReference type="InterPro" id="IPR017441">
    <property type="entry name" value="Protein_kinase_ATP_BS"/>
</dbReference>
<evidence type="ECO:0008006" key="19">
    <source>
        <dbReference type="Google" id="ProtNLM"/>
    </source>
</evidence>
<feature type="domain" description="Protein kinase" evidence="15">
    <location>
        <begin position="259"/>
        <end position="539"/>
    </location>
</feature>
<evidence type="ECO:0000256" key="10">
    <source>
        <dbReference type="PIRSR" id="PIRSR630616-2"/>
    </source>
</evidence>
<evidence type="ECO:0000259" key="14">
    <source>
        <dbReference type="PROSITE" id="PS50006"/>
    </source>
</evidence>
<feature type="region of interest" description="Disordered" evidence="13">
    <location>
        <begin position="683"/>
        <end position="792"/>
    </location>
</feature>
<dbReference type="Gene3D" id="2.70.130.10">
    <property type="entry name" value="Mannose-6-phosphate receptor binding domain"/>
    <property type="match status" value="1"/>
</dbReference>
<feature type="compositionally biased region" description="Basic and acidic residues" evidence="13">
    <location>
        <begin position="1207"/>
        <end position="1220"/>
    </location>
</feature>
<feature type="compositionally biased region" description="Basic and acidic residues" evidence="13">
    <location>
        <begin position="1624"/>
        <end position="1647"/>
    </location>
</feature>
<evidence type="ECO:0000313" key="18">
    <source>
        <dbReference type="Proteomes" id="UP000799764"/>
    </source>
</evidence>
<dbReference type="InterPro" id="IPR012913">
    <property type="entry name" value="OS9-like_dom"/>
</dbReference>
<feature type="compositionally biased region" description="Polar residues" evidence="13">
    <location>
        <begin position="762"/>
        <end position="780"/>
    </location>
</feature>
<evidence type="ECO:0000256" key="7">
    <source>
        <dbReference type="ARBA" id="ARBA00022840"/>
    </source>
</evidence>
<dbReference type="Proteomes" id="UP000799764">
    <property type="component" value="Unassembled WGS sequence"/>
</dbReference>
<feature type="region of interest" description="Disordered" evidence="13">
    <location>
        <begin position="1337"/>
        <end position="1389"/>
    </location>
</feature>
<feature type="region of interest" description="Disordered" evidence="13">
    <location>
        <begin position="1"/>
        <end position="28"/>
    </location>
</feature>
<organism evidence="17 18">
    <name type="scientific">Karstenula rhodostoma CBS 690.94</name>
    <dbReference type="NCBI Taxonomy" id="1392251"/>
    <lineage>
        <taxon>Eukaryota</taxon>
        <taxon>Fungi</taxon>
        <taxon>Dikarya</taxon>
        <taxon>Ascomycota</taxon>
        <taxon>Pezizomycotina</taxon>
        <taxon>Dothideomycetes</taxon>
        <taxon>Pleosporomycetidae</taxon>
        <taxon>Pleosporales</taxon>
        <taxon>Massarineae</taxon>
        <taxon>Didymosphaeriaceae</taxon>
        <taxon>Karstenula</taxon>
    </lineage>
</organism>
<feature type="active site" description="Proton acceptor" evidence="9">
    <location>
        <position position="389"/>
    </location>
</feature>
<feature type="compositionally biased region" description="Basic and acidic residues" evidence="13">
    <location>
        <begin position="1665"/>
        <end position="1677"/>
    </location>
</feature>
<dbReference type="SUPFAM" id="SSF56112">
    <property type="entry name" value="Protein kinase-like (PK-like)"/>
    <property type="match status" value="1"/>
</dbReference>
<dbReference type="PROSITE" id="PS00107">
    <property type="entry name" value="PROTEIN_KINASE_ATP"/>
    <property type="match status" value="1"/>
</dbReference>
<gene>
    <name evidence="17" type="ORF">P171DRAFT_445765</name>
</gene>
<evidence type="ECO:0000256" key="11">
    <source>
        <dbReference type="PIRSR" id="PIRSR630616-3"/>
    </source>
</evidence>
<dbReference type="InterPro" id="IPR008271">
    <property type="entry name" value="Ser/Thr_kinase_AS"/>
</dbReference>
<dbReference type="InterPro" id="IPR011009">
    <property type="entry name" value="Kinase-like_dom_sf"/>
</dbReference>
<sequence length="1677" mass="186895">MASQYEDTQPTQQVLDPRRVGEDNSGVGDNDSSDIILLLIAGSPAATRIVEQTALTRDYHVLFHDMESYVTNIEEQETIIIGDDGTPRGKMSVQRPADLALRFSSISHLKQKYSGFVFGRNANLVDIVFGQDSGKRISNQHFRIYLNAEGLVMIEDLSTNGTRVDNTVLKSKDYRAEKTRVLTSNSEIIIANSANDNEMIRFHVRIPPRSSQAQIWNYEENKRNFMSECFQGQERDKVLRRQQQQPYQTLMRWNGGHNYTIMGELGKGAFATVYKIATKMNGTVLAAKELEKRRFMKDGRLDKKVENELSIMRNLKHPNVVQFIDYHDQGDYLYIIMEYAPYGDLRKHMEAGLRPDGEGPMKEDVIRPVAQQVLSALAHLHAQKVTHRDIKPDNILISEVEPIQVKLSDFGLSKMVQHEETFLKTFCGTLLYCAPEVFPFYERSKKRRRGNEKAYSSACDIYSLGGVLWNALCGAPPFEGKQDATGRAMFDHIMESELDVGPLKARNVSIACIDLLTQMLRRDPSQRPTEIQCLQHPWLREGANIPEDPVLESIVEEDEDEDEDEDEAEHQLSQLSINEVVPESVEADEADVLSDEEFEHLIDARQSKRIRHDPLFPRYQLRDREEESSAAPSFQSDMDGILEEESFQPMPKTPNVYRLFGEIGQSALESSGILNVHAKQALSDAGSAESGVQGASVYRENGRRRKASTGNTPTLDRDVSSSSLFGAESGVRELNMASPQSFGSGRETPNEPATPKTPEVPQHNSLGYSQQKNPSQSSEPTPRARPLPSRLISLPKTPSFFYDPADPSTHNVEYAQKVSGFDFGAQQQDAADVASLADTMQQSAHGDSDASVTSAASVAALPVQASPTLPTEPDFKAPPRRVGKLVATADSFDPSLTLHIDQRLTSWGRLKTSTIVYEDATDIRIPKTAFYIFWWSPSDVNLVQELSQNGQDWTSVEDLQVGIYTQARSGLWVNGKHLRQKDDKGRALYGNLHSGDIVQVFSDRNQCLKFKCEFYHGKSVQPRPAGQSFKVQYGTKLDYGRWRHLCTHRDHGGLLFPFVLLERSIASRGNLRVEYSGMVAGRSNRINEWKQSRLHEGAGVVVVVIGSDILETSRIASSSAQLDSLQTTHRFAPAMRNFWALPAFLRIALASPHSFSVFEDLLAFPQYEVVFPDEYVSENEATSLLSQSVSRSTSSATPISQATQDLSRPEKPSSDLPHRDDELDLTYERVVLDGRRYLCSIPVFPEDVPQNSTVSPEEAQAEEEKELVRASSRGGELLDGMRGECIYYLSGWWSYSFCYRDHVKQFHQLPPGRGGAPAYPPVEDHAINSFILGRFSDKDTEEKKSEGRKTLGSEPEARDLDDEGNAKQGKAKPESKAETETGLELPRLETKGSSRYMVQRLAGGTECDLTGRERKIEVQFHCNPQPVDKIAMIREVSTCSYLMIIYTPRLCNDMAFQPPQENLAHPITCQPVLAPSEVDEWDSARLEEEAAQSELLASLAAHDAANPLRILAPGAEGASERGPVIGGIEVGAHALVGGEGRIIEKGIIAGGGKEIFLGTLVTSDGKMMSKEGLKKVGMEVRDVEKLQRNSKKIAGKKEWRLDLIETPAGQKEYRLIEYIEPEEGEGKKGAKEKGKGTEKGGEERGEPKGMSSSDKEADAEDDGEAHEGSEEVYKDEL</sequence>
<dbReference type="InterPro" id="IPR044865">
    <property type="entry name" value="MRH_dom"/>
</dbReference>
<evidence type="ECO:0000259" key="15">
    <source>
        <dbReference type="PROSITE" id="PS50011"/>
    </source>
</evidence>
<feature type="compositionally biased region" description="Polar residues" evidence="13">
    <location>
        <begin position="1"/>
        <end position="14"/>
    </location>
</feature>
<dbReference type="Pfam" id="PF00498">
    <property type="entry name" value="FHA"/>
    <property type="match status" value="1"/>
</dbReference>
<evidence type="ECO:0000256" key="6">
    <source>
        <dbReference type="ARBA" id="ARBA00022777"/>
    </source>
</evidence>
<keyword evidence="18" id="KW-1185">Reference proteome</keyword>
<feature type="binding site" evidence="10 12">
    <location>
        <position position="288"/>
    </location>
    <ligand>
        <name>ATP</name>
        <dbReference type="ChEBI" id="CHEBI:30616"/>
    </ligand>
</feature>
<keyword evidence="2" id="KW-0723">Serine/threonine-protein kinase</keyword>
<accession>A0A9P4UAD7</accession>
<name>A0A9P4UAD7_9PLEO</name>
<dbReference type="InterPro" id="IPR000719">
    <property type="entry name" value="Prot_kinase_dom"/>
</dbReference>
<dbReference type="InterPro" id="IPR030616">
    <property type="entry name" value="Aur-like"/>
</dbReference>
<evidence type="ECO:0000259" key="16">
    <source>
        <dbReference type="PROSITE" id="PS51914"/>
    </source>
</evidence>
<evidence type="ECO:0000256" key="8">
    <source>
        <dbReference type="ARBA" id="ARBA00023157"/>
    </source>
</evidence>
<feature type="domain" description="FHA" evidence="14">
    <location>
        <begin position="116"/>
        <end position="169"/>
    </location>
</feature>
<dbReference type="PROSITE" id="PS50006">
    <property type="entry name" value="FHA_DOMAIN"/>
    <property type="match status" value="1"/>
</dbReference>
<evidence type="ECO:0000256" key="4">
    <source>
        <dbReference type="ARBA" id="ARBA00022729"/>
    </source>
</evidence>
<keyword evidence="8" id="KW-1015">Disulfide bond</keyword>
<dbReference type="OrthoDB" id="504170at2759"/>
<reference evidence="17" key="1">
    <citation type="journal article" date="2020" name="Stud. Mycol.">
        <title>101 Dothideomycetes genomes: a test case for predicting lifestyles and emergence of pathogens.</title>
        <authorList>
            <person name="Haridas S."/>
            <person name="Albert R."/>
            <person name="Binder M."/>
            <person name="Bloem J."/>
            <person name="Labutti K."/>
            <person name="Salamov A."/>
            <person name="Andreopoulos B."/>
            <person name="Baker S."/>
            <person name="Barry K."/>
            <person name="Bills G."/>
            <person name="Bluhm B."/>
            <person name="Cannon C."/>
            <person name="Castanera R."/>
            <person name="Culley D."/>
            <person name="Daum C."/>
            <person name="Ezra D."/>
            <person name="Gonzalez J."/>
            <person name="Henrissat B."/>
            <person name="Kuo A."/>
            <person name="Liang C."/>
            <person name="Lipzen A."/>
            <person name="Lutzoni F."/>
            <person name="Magnuson J."/>
            <person name="Mondo S."/>
            <person name="Nolan M."/>
            <person name="Ohm R."/>
            <person name="Pangilinan J."/>
            <person name="Park H.-J."/>
            <person name="Ramirez L."/>
            <person name="Alfaro M."/>
            <person name="Sun H."/>
            <person name="Tritt A."/>
            <person name="Yoshinaga Y."/>
            <person name="Zwiers L.-H."/>
            <person name="Turgeon B."/>
            <person name="Goodwin S."/>
            <person name="Spatafora J."/>
            <person name="Crous P."/>
            <person name="Grigoriev I."/>
        </authorList>
    </citation>
    <scope>NUCLEOTIDE SEQUENCE</scope>
    <source>
        <strain evidence="17">CBS 690.94</strain>
    </source>
</reference>
<evidence type="ECO:0000256" key="3">
    <source>
        <dbReference type="ARBA" id="ARBA00022679"/>
    </source>
</evidence>
<dbReference type="GO" id="GO:0005524">
    <property type="term" value="F:ATP binding"/>
    <property type="evidence" value="ECO:0007669"/>
    <property type="project" value="UniProtKB-UniRule"/>
</dbReference>
<keyword evidence="5 10" id="KW-0547">Nucleotide-binding</keyword>
<feature type="domain" description="MRH" evidence="16">
    <location>
        <begin position="1283"/>
        <end position="1453"/>
    </location>
</feature>
<dbReference type="GO" id="GO:0004674">
    <property type="term" value="F:protein serine/threonine kinase activity"/>
    <property type="evidence" value="ECO:0007669"/>
    <property type="project" value="UniProtKB-KW"/>
</dbReference>
<dbReference type="PROSITE" id="PS00108">
    <property type="entry name" value="PROTEIN_KINASE_ST"/>
    <property type="match status" value="1"/>
</dbReference>
<comment type="similarity">
    <text evidence="1">Belongs to the protein kinase superfamily. CAMK Ser/Thr protein kinase family. CHEK2 subfamily.</text>
</comment>
<dbReference type="Gene3D" id="2.60.200.20">
    <property type="match status" value="1"/>
</dbReference>
<dbReference type="SMART" id="SM00220">
    <property type="entry name" value="S_TKc"/>
    <property type="match status" value="1"/>
</dbReference>
<dbReference type="SMART" id="SM00240">
    <property type="entry name" value="FHA"/>
    <property type="match status" value="1"/>
</dbReference>
<dbReference type="FunFam" id="3.30.200.20:FF:000470">
    <property type="entry name" value="Serine/threonine-protein kinase RAD53"/>
    <property type="match status" value="1"/>
</dbReference>
<dbReference type="InterPro" id="IPR000253">
    <property type="entry name" value="FHA_dom"/>
</dbReference>
<evidence type="ECO:0000256" key="9">
    <source>
        <dbReference type="PIRSR" id="PIRSR630616-1"/>
    </source>
</evidence>
<keyword evidence="6" id="KW-0418">Kinase</keyword>
<feature type="compositionally biased region" description="Low complexity" evidence="13">
    <location>
        <begin position="1187"/>
        <end position="1200"/>
    </location>
</feature>
<evidence type="ECO:0000256" key="5">
    <source>
        <dbReference type="ARBA" id="ARBA00022741"/>
    </source>
</evidence>
<dbReference type="GO" id="GO:0012505">
    <property type="term" value="C:endomembrane system"/>
    <property type="evidence" value="ECO:0007669"/>
    <property type="project" value="UniProtKB-ARBA"/>
</dbReference>
<evidence type="ECO:0000256" key="13">
    <source>
        <dbReference type="SAM" id="MobiDB-lite"/>
    </source>
</evidence>
<feature type="binding site" evidence="10">
    <location>
        <begin position="338"/>
        <end position="340"/>
    </location>
    <ligand>
        <name>ATP</name>
        <dbReference type="ChEBI" id="CHEBI:30616"/>
    </ligand>
</feature>
<feature type="cross-link" description="Glycyl lysine isopeptide (Lys-Gly) (interchain with G-Cter in SUMO2)" evidence="11">
    <location>
        <position position="391"/>
    </location>
</feature>
<dbReference type="Gene3D" id="1.10.510.10">
    <property type="entry name" value="Transferase(Phosphotransferase) domain 1"/>
    <property type="match status" value="1"/>
</dbReference>
<keyword evidence="3" id="KW-0808">Transferase</keyword>
<dbReference type="InterPro" id="IPR009011">
    <property type="entry name" value="Man6P_isomerase_rcpt-bd_dom_sf"/>
</dbReference>
<evidence type="ECO:0000256" key="12">
    <source>
        <dbReference type="PROSITE-ProRule" id="PRU10141"/>
    </source>
</evidence>
<feature type="compositionally biased region" description="Polar residues" evidence="13">
    <location>
        <begin position="708"/>
        <end position="724"/>
    </location>
</feature>
<feature type="region of interest" description="Disordered" evidence="13">
    <location>
        <begin position="1187"/>
        <end position="1220"/>
    </location>
</feature>
<feature type="binding site" evidence="10">
    <location>
        <position position="409"/>
    </location>
    <ligand>
        <name>ATP</name>
        <dbReference type="ChEBI" id="CHEBI:30616"/>
    </ligand>
</feature>
<dbReference type="PANTHER" id="PTHR24350">
    <property type="entry name" value="SERINE/THREONINE-PROTEIN KINASE IAL-RELATED"/>
    <property type="match status" value="1"/>
</dbReference>
<dbReference type="SUPFAM" id="SSF50911">
    <property type="entry name" value="Mannose 6-phosphate receptor domain"/>
    <property type="match status" value="1"/>
</dbReference>
<dbReference type="PROSITE" id="PS51914">
    <property type="entry name" value="MRH"/>
    <property type="match status" value="1"/>
</dbReference>
<dbReference type="FunFam" id="1.10.510.10:FF:000571">
    <property type="entry name" value="Maternal embryonic leucine zipper kinase"/>
    <property type="match status" value="1"/>
</dbReference>
<feature type="compositionally biased region" description="Basic and acidic residues" evidence="13">
    <location>
        <begin position="1337"/>
        <end position="1358"/>
    </location>
</feature>
<dbReference type="Pfam" id="PF07915">
    <property type="entry name" value="PRKCSH"/>
    <property type="match status" value="1"/>
</dbReference>
<evidence type="ECO:0000313" key="17">
    <source>
        <dbReference type="EMBL" id="KAF2441982.1"/>
    </source>
</evidence>
<evidence type="ECO:0000256" key="1">
    <source>
        <dbReference type="ARBA" id="ARBA00005575"/>
    </source>
</evidence>